<gene>
    <name evidence="9" type="ORF">JVT61DRAFT_10713</name>
</gene>
<keyword evidence="4" id="KW-0049">Antioxidant</keyword>
<dbReference type="PANTHER" id="PTHR11404">
    <property type="entry name" value="SUPEROXIDE DISMUTASE 2"/>
    <property type="match status" value="1"/>
</dbReference>
<evidence type="ECO:0000256" key="5">
    <source>
        <dbReference type="ARBA" id="ARBA00023002"/>
    </source>
</evidence>
<evidence type="ECO:0000313" key="9">
    <source>
        <dbReference type="EMBL" id="KAG6370997.1"/>
    </source>
</evidence>
<dbReference type="GO" id="GO:0004784">
    <property type="term" value="F:superoxide dismutase activity"/>
    <property type="evidence" value="ECO:0007669"/>
    <property type="project" value="UniProtKB-EC"/>
</dbReference>
<protein>
    <recommendedName>
        <fullName evidence="2">superoxide dismutase</fullName>
        <ecNumber evidence="2">1.15.1.1</ecNumber>
    </recommendedName>
</protein>
<dbReference type="InterPro" id="IPR019831">
    <property type="entry name" value="Mn/Fe_SOD_N"/>
</dbReference>
<evidence type="ECO:0000256" key="7">
    <source>
        <dbReference type="SAM" id="MobiDB-lite"/>
    </source>
</evidence>
<dbReference type="Gene3D" id="1.10.287.990">
    <property type="entry name" value="Fe,Mn superoxide dismutase (SOD) domain"/>
    <property type="match status" value="1"/>
</dbReference>
<evidence type="ECO:0000256" key="1">
    <source>
        <dbReference type="ARBA" id="ARBA00008714"/>
    </source>
</evidence>
<feature type="domain" description="Manganese/iron superoxide dismutase N-terminal" evidence="8">
    <location>
        <begin position="3"/>
        <end position="69"/>
    </location>
</feature>
<comment type="similarity">
    <text evidence="1">Belongs to the iron/manganese superoxide dismutase family.</text>
</comment>
<comment type="catalytic activity">
    <reaction evidence="6">
        <text>2 superoxide + 2 H(+) = H2O2 + O2</text>
        <dbReference type="Rhea" id="RHEA:20696"/>
        <dbReference type="ChEBI" id="CHEBI:15378"/>
        <dbReference type="ChEBI" id="CHEBI:15379"/>
        <dbReference type="ChEBI" id="CHEBI:16240"/>
        <dbReference type="ChEBI" id="CHEBI:18421"/>
        <dbReference type="EC" id="1.15.1.1"/>
    </reaction>
</comment>
<name>A0A8I2YFL1_9AGAM</name>
<feature type="region of interest" description="Disordered" evidence="7">
    <location>
        <begin position="158"/>
        <end position="196"/>
    </location>
</feature>
<evidence type="ECO:0000313" key="10">
    <source>
        <dbReference type="Proteomes" id="UP000683000"/>
    </source>
</evidence>
<dbReference type="GO" id="GO:0005739">
    <property type="term" value="C:mitochondrion"/>
    <property type="evidence" value="ECO:0007669"/>
    <property type="project" value="TreeGrafter"/>
</dbReference>
<evidence type="ECO:0000259" key="8">
    <source>
        <dbReference type="Pfam" id="PF00081"/>
    </source>
</evidence>
<dbReference type="PRINTS" id="PR01703">
    <property type="entry name" value="MNSODISMTASE"/>
</dbReference>
<dbReference type="InterPro" id="IPR050265">
    <property type="entry name" value="Fe/Mn_Superoxide_Dismutase"/>
</dbReference>
<evidence type="ECO:0000256" key="3">
    <source>
        <dbReference type="ARBA" id="ARBA00022723"/>
    </source>
</evidence>
<dbReference type="InterPro" id="IPR001189">
    <property type="entry name" value="Mn/Fe_SOD"/>
</dbReference>
<dbReference type="EMBL" id="JAGFBS010000041">
    <property type="protein sequence ID" value="KAG6370997.1"/>
    <property type="molecule type" value="Genomic_DNA"/>
</dbReference>
<dbReference type="EC" id="1.15.1.1" evidence="2"/>
<dbReference type="AlphaFoldDB" id="A0A8I2YFL1"/>
<reference evidence="9" key="1">
    <citation type="submission" date="2021-03" db="EMBL/GenBank/DDBJ databases">
        <title>Evolutionary innovations through gain and loss of genes in the ectomycorrhizal Boletales.</title>
        <authorList>
            <person name="Wu G."/>
            <person name="Miyauchi S."/>
            <person name="Morin E."/>
            <person name="Yang Z.-L."/>
            <person name="Xu J."/>
            <person name="Martin F.M."/>
        </authorList>
    </citation>
    <scope>NUCLEOTIDE SEQUENCE</scope>
    <source>
        <strain evidence="9">BR01</strain>
    </source>
</reference>
<dbReference type="OrthoDB" id="239262at2759"/>
<evidence type="ECO:0000256" key="2">
    <source>
        <dbReference type="ARBA" id="ARBA00012682"/>
    </source>
</evidence>
<dbReference type="GO" id="GO:0030145">
    <property type="term" value="F:manganese ion binding"/>
    <property type="evidence" value="ECO:0007669"/>
    <property type="project" value="TreeGrafter"/>
</dbReference>
<keyword evidence="3" id="KW-0479">Metal-binding</keyword>
<dbReference type="SUPFAM" id="SSF46609">
    <property type="entry name" value="Fe,Mn superoxide dismutase (SOD), N-terminal domain"/>
    <property type="match status" value="1"/>
</dbReference>
<comment type="caution">
    <text evidence="9">The sequence shown here is derived from an EMBL/GenBank/DDBJ whole genome shotgun (WGS) entry which is preliminary data.</text>
</comment>
<evidence type="ECO:0000256" key="6">
    <source>
        <dbReference type="ARBA" id="ARBA00049204"/>
    </source>
</evidence>
<sequence>MTHVLPALPYPYDALQPYISEQIMRLHHTKHHQGYVNALNAAEASYVKAATPKERIALQAALKFNGGGRSLITRHAPHRTPRSVAILSFIFSTCHINCAPTRSLRNARLSTRSTTFAQAKFKDQDRCLSDTTRKIVSTLIATARLGSRVERAEFRKHEEAQLDVSVEDSSTSEKKGRGVRPTIPAGPQLPGRKPHAAQYVVEREDVGERRHNHLSAHGA</sequence>
<proteinExistence type="inferred from homology"/>
<organism evidence="9 10">
    <name type="scientific">Boletus reticuloceps</name>
    <dbReference type="NCBI Taxonomy" id="495285"/>
    <lineage>
        <taxon>Eukaryota</taxon>
        <taxon>Fungi</taxon>
        <taxon>Dikarya</taxon>
        <taxon>Basidiomycota</taxon>
        <taxon>Agaricomycotina</taxon>
        <taxon>Agaricomycetes</taxon>
        <taxon>Agaricomycetidae</taxon>
        <taxon>Boletales</taxon>
        <taxon>Boletineae</taxon>
        <taxon>Boletaceae</taxon>
        <taxon>Boletoideae</taxon>
        <taxon>Boletus</taxon>
    </lineage>
</organism>
<keyword evidence="5" id="KW-0560">Oxidoreductase</keyword>
<dbReference type="Proteomes" id="UP000683000">
    <property type="component" value="Unassembled WGS sequence"/>
</dbReference>
<dbReference type="Pfam" id="PF00081">
    <property type="entry name" value="Sod_Fe_N"/>
    <property type="match status" value="1"/>
</dbReference>
<dbReference type="InterPro" id="IPR036324">
    <property type="entry name" value="Mn/Fe_SOD_N_sf"/>
</dbReference>
<accession>A0A8I2YFL1</accession>
<dbReference type="PANTHER" id="PTHR11404:SF6">
    <property type="entry name" value="SUPEROXIDE DISMUTASE [MN], MITOCHONDRIAL"/>
    <property type="match status" value="1"/>
</dbReference>
<keyword evidence="10" id="KW-1185">Reference proteome</keyword>
<evidence type="ECO:0000256" key="4">
    <source>
        <dbReference type="ARBA" id="ARBA00022862"/>
    </source>
</evidence>